<reference evidence="1 2" key="1">
    <citation type="submission" date="2023-04" db="EMBL/GenBank/DDBJ databases">
        <title>Fusibacter bizertensis strain WBS, isolated from littoral bottom sediments of the Arctic seas - biochemical and genomic analysis.</title>
        <authorList>
            <person name="Brioukhanov A.L."/>
        </authorList>
    </citation>
    <scope>NUCLEOTIDE SEQUENCE [LARGE SCALE GENOMIC DNA]</scope>
    <source>
        <strain evidence="1 2">WBS</strain>
    </source>
</reference>
<name>A0ABT6NCL1_9FIRM</name>
<protein>
    <recommendedName>
        <fullName evidence="3">Histidine phosphatase family protein</fullName>
    </recommendedName>
</protein>
<sequence length="54" mass="6391">MRNVADKYTDYDKVIFVGHGMAFRTLSYIEQMNPAEIIECTYDRGQKDCEYTFL</sequence>
<dbReference type="EMBL" id="JARYZI010000004">
    <property type="protein sequence ID" value="MDH8678158.1"/>
    <property type="molecule type" value="Genomic_DNA"/>
</dbReference>
<evidence type="ECO:0000313" key="1">
    <source>
        <dbReference type="EMBL" id="MDH8678158.1"/>
    </source>
</evidence>
<dbReference type="RefSeq" id="WP_281093986.1">
    <property type="nucleotide sequence ID" value="NZ_JARYZI010000004.1"/>
</dbReference>
<gene>
    <name evidence="1" type="ORF">QE109_08365</name>
</gene>
<comment type="caution">
    <text evidence="1">The sequence shown here is derived from an EMBL/GenBank/DDBJ whole genome shotgun (WGS) entry which is preliminary data.</text>
</comment>
<evidence type="ECO:0008006" key="3">
    <source>
        <dbReference type="Google" id="ProtNLM"/>
    </source>
</evidence>
<evidence type="ECO:0000313" key="2">
    <source>
        <dbReference type="Proteomes" id="UP001158045"/>
    </source>
</evidence>
<accession>A0ABT6NCL1</accession>
<keyword evidence="2" id="KW-1185">Reference proteome</keyword>
<organism evidence="1 2">
    <name type="scientific">Fusibacter bizertensis</name>
    <dbReference type="NCBI Taxonomy" id="1488331"/>
    <lineage>
        <taxon>Bacteria</taxon>
        <taxon>Bacillati</taxon>
        <taxon>Bacillota</taxon>
        <taxon>Clostridia</taxon>
        <taxon>Eubacteriales</taxon>
        <taxon>Eubacteriales Family XII. Incertae Sedis</taxon>
        <taxon>Fusibacter</taxon>
    </lineage>
</organism>
<proteinExistence type="predicted"/>
<dbReference type="Proteomes" id="UP001158045">
    <property type="component" value="Unassembled WGS sequence"/>
</dbReference>